<keyword evidence="1 5" id="KW-0963">Cytoplasm</keyword>
<proteinExistence type="inferred from homology"/>
<evidence type="ECO:0000256" key="5">
    <source>
        <dbReference type="HAMAP-Rule" id="MF_00014"/>
    </source>
</evidence>
<dbReference type="GO" id="GO:0006364">
    <property type="term" value="P:rRNA processing"/>
    <property type="evidence" value="ECO:0007669"/>
    <property type="project" value="UniProtKB-UniRule"/>
</dbReference>
<dbReference type="AlphaFoldDB" id="A0A9D1FX69"/>
<evidence type="ECO:0000259" key="6">
    <source>
        <dbReference type="Pfam" id="PF01782"/>
    </source>
</evidence>
<reference evidence="8" key="2">
    <citation type="journal article" date="2021" name="PeerJ">
        <title>Extensive microbial diversity within the chicken gut microbiome revealed by metagenomics and culture.</title>
        <authorList>
            <person name="Gilroy R."/>
            <person name="Ravi A."/>
            <person name="Getino M."/>
            <person name="Pursley I."/>
            <person name="Horton D.L."/>
            <person name="Alikhan N.F."/>
            <person name="Baker D."/>
            <person name="Gharbi K."/>
            <person name="Hall N."/>
            <person name="Watson M."/>
            <person name="Adriaenssens E.M."/>
            <person name="Foster-Nyarko E."/>
            <person name="Jarju S."/>
            <person name="Secka A."/>
            <person name="Antonio M."/>
            <person name="Oren A."/>
            <person name="Chaudhuri R.R."/>
            <person name="La Ragione R."/>
            <person name="Hildebrand F."/>
            <person name="Pallen M.J."/>
        </authorList>
    </citation>
    <scope>NUCLEOTIDE SEQUENCE</scope>
    <source>
        <strain evidence="8">CHK152-2994</strain>
    </source>
</reference>
<keyword evidence="4 5" id="KW-0143">Chaperone</keyword>
<dbReference type="Gene3D" id="2.40.30.60">
    <property type="entry name" value="RimM"/>
    <property type="match status" value="1"/>
</dbReference>
<dbReference type="Gene3D" id="2.30.30.240">
    <property type="entry name" value="PRC-barrel domain"/>
    <property type="match status" value="1"/>
</dbReference>
<evidence type="ECO:0000313" key="8">
    <source>
        <dbReference type="EMBL" id="HIS83690.1"/>
    </source>
</evidence>
<dbReference type="InterPro" id="IPR036976">
    <property type="entry name" value="RimM_N_sf"/>
</dbReference>
<dbReference type="EMBL" id="DVJO01000188">
    <property type="protein sequence ID" value="HIS83690.1"/>
    <property type="molecule type" value="Genomic_DNA"/>
</dbReference>
<keyword evidence="2 5" id="KW-0690">Ribosome biogenesis</keyword>
<name>A0A9D1FX69_9BACT</name>
<reference evidence="8" key="1">
    <citation type="submission" date="2020-10" db="EMBL/GenBank/DDBJ databases">
        <authorList>
            <person name="Gilroy R."/>
        </authorList>
    </citation>
    <scope>NUCLEOTIDE SEQUENCE</scope>
    <source>
        <strain evidence="8">CHK152-2994</strain>
    </source>
</reference>
<dbReference type="InterPro" id="IPR011033">
    <property type="entry name" value="PRC_barrel-like_sf"/>
</dbReference>
<protein>
    <recommendedName>
        <fullName evidence="5">Ribosome maturation factor RimM</fullName>
    </recommendedName>
</protein>
<accession>A0A9D1FX69</accession>
<comment type="similarity">
    <text evidence="5">Belongs to the RimM family.</text>
</comment>
<dbReference type="SUPFAM" id="SSF50447">
    <property type="entry name" value="Translation proteins"/>
    <property type="match status" value="1"/>
</dbReference>
<comment type="subcellular location">
    <subcellularLocation>
        <location evidence="5">Cytoplasm</location>
    </subcellularLocation>
</comment>
<dbReference type="PANTHER" id="PTHR33692">
    <property type="entry name" value="RIBOSOME MATURATION FACTOR RIMM"/>
    <property type="match status" value="1"/>
</dbReference>
<dbReference type="InterPro" id="IPR002676">
    <property type="entry name" value="RimM_N"/>
</dbReference>
<sequence length="170" mass="19051">MSKFISVGKVLNFHGIQGEAKVGFSKNQEEFFCGLKKVFVQFENSYKPLKIKKLRLNKNFAIVKFEGINSIDELLEYKGCVLFVEEETIRQSLSEDEFLIDELVGLDVVDENSKKLGFIVGVSNNGANDLLSVKTNSKNISLVPFVKAIVTDVSLKDKKVTIKNIEGLLE</sequence>
<organism evidence="8 9">
    <name type="scientific">Candidatus Scatenecus faecavium</name>
    <dbReference type="NCBI Taxonomy" id="2840915"/>
    <lineage>
        <taxon>Bacteria</taxon>
        <taxon>Candidatus Scatenecus</taxon>
    </lineage>
</organism>
<evidence type="ECO:0000313" key="9">
    <source>
        <dbReference type="Proteomes" id="UP000824139"/>
    </source>
</evidence>
<feature type="domain" description="Ribosome maturation factor RimM PRC barrel" evidence="7">
    <location>
        <begin position="101"/>
        <end position="167"/>
    </location>
</feature>
<evidence type="ECO:0000256" key="3">
    <source>
        <dbReference type="ARBA" id="ARBA00022552"/>
    </source>
</evidence>
<dbReference type="HAMAP" id="MF_00014">
    <property type="entry name" value="Ribosome_mat_RimM"/>
    <property type="match status" value="1"/>
</dbReference>
<dbReference type="Proteomes" id="UP000824139">
    <property type="component" value="Unassembled WGS sequence"/>
</dbReference>
<dbReference type="GO" id="GO:0043022">
    <property type="term" value="F:ribosome binding"/>
    <property type="evidence" value="ECO:0007669"/>
    <property type="project" value="InterPro"/>
</dbReference>
<keyword evidence="3 5" id="KW-0698">rRNA processing</keyword>
<dbReference type="NCBIfam" id="TIGR02273">
    <property type="entry name" value="16S_RimM"/>
    <property type="match status" value="1"/>
</dbReference>
<evidence type="ECO:0000256" key="2">
    <source>
        <dbReference type="ARBA" id="ARBA00022517"/>
    </source>
</evidence>
<comment type="domain">
    <text evidence="5">The PRC barrel domain binds ribosomal protein uS19.</text>
</comment>
<evidence type="ECO:0000256" key="1">
    <source>
        <dbReference type="ARBA" id="ARBA00022490"/>
    </source>
</evidence>
<evidence type="ECO:0000259" key="7">
    <source>
        <dbReference type="Pfam" id="PF24986"/>
    </source>
</evidence>
<dbReference type="Pfam" id="PF01782">
    <property type="entry name" value="RimM"/>
    <property type="match status" value="1"/>
</dbReference>
<comment type="subunit">
    <text evidence="5">Binds ribosomal protein uS19.</text>
</comment>
<evidence type="ECO:0000256" key="4">
    <source>
        <dbReference type="ARBA" id="ARBA00023186"/>
    </source>
</evidence>
<dbReference type="InterPro" id="IPR011961">
    <property type="entry name" value="RimM"/>
</dbReference>
<dbReference type="Pfam" id="PF24986">
    <property type="entry name" value="PRC_RimM"/>
    <property type="match status" value="1"/>
</dbReference>
<comment type="caution">
    <text evidence="8">The sequence shown here is derived from an EMBL/GenBank/DDBJ whole genome shotgun (WGS) entry which is preliminary data.</text>
</comment>
<gene>
    <name evidence="5 8" type="primary">rimM</name>
    <name evidence="8" type="ORF">IAD41_08825</name>
</gene>
<dbReference type="SUPFAM" id="SSF50346">
    <property type="entry name" value="PRC-barrel domain"/>
    <property type="match status" value="1"/>
</dbReference>
<feature type="domain" description="RimM N-terminal" evidence="6">
    <location>
        <begin position="7"/>
        <end position="87"/>
    </location>
</feature>
<dbReference type="InterPro" id="IPR009000">
    <property type="entry name" value="Transl_B-barrel_sf"/>
</dbReference>
<dbReference type="GO" id="GO:0042274">
    <property type="term" value="P:ribosomal small subunit biogenesis"/>
    <property type="evidence" value="ECO:0007669"/>
    <property type="project" value="UniProtKB-UniRule"/>
</dbReference>
<dbReference type="GO" id="GO:0005840">
    <property type="term" value="C:ribosome"/>
    <property type="evidence" value="ECO:0007669"/>
    <property type="project" value="InterPro"/>
</dbReference>
<dbReference type="InterPro" id="IPR056792">
    <property type="entry name" value="PRC_RimM"/>
</dbReference>
<dbReference type="PANTHER" id="PTHR33692:SF1">
    <property type="entry name" value="RIBOSOME MATURATION FACTOR RIMM"/>
    <property type="match status" value="1"/>
</dbReference>
<dbReference type="GO" id="GO:0005737">
    <property type="term" value="C:cytoplasm"/>
    <property type="evidence" value="ECO:0007669"/>
    <property type="project" value="UniProtKB-SubCell"/>
</dbReference>
<comment type="function">
    <text evidence="5">An accessory protein needed during the final step in the assembly of 30S ribosomal subunit, possibly for assembly of the head region. Essential for efficient processing of 16S rRNA. May be needed both before and after RbfA during the maturation of 16S rRNA. It has affinity for free ribosomal 30S subunits but not for 70S ribosomes.</text>
</comment>